<protein>
    <submittedName>
        <fullName evidence="1">Uncharacterized protein</fullName>
    </submittedName>
</protein>
<sequence>MSNSSITKKLIAAAHKQRHLLEHALADCFDTCLDGLYKTYHSVKELHEKDSYFFMRASRTYVLKNEITNIQEEYDSRLERAVEVFHERKIHCKEILLSMINELEAIVSTSEIRKYLDELSVMISNIISNDPVFALCRTDNFFQWIIQILLVSKPDILNQYHHQDTFQDKLHQLMKNIERERLEVLRRKENNVSILAQYFETFIVKLNALLKKNVSSTTKIVWYDASIGNEENQSYVKQIQKKFSTNEVVQCVNENHLVQLIRCESFDEIILITSGKTGKSIIDKIGYYWNLKGIIIYCSNINYHQTWAKPYKKVTLVTNKFCDVLIDIENILDGKSYFIIKGFTYDDICLNLRTTHNANYYLSPKVDDGFIISNFYEVILNINFQKEIMQQLHNKIQTKGFFNNQLPAHFQLPNLESVAEHFIKAFDTEPSKSIEDKIINLYSKSKPCLYKVVNDVLNLLDEELILLIGDYIKTLRYSLIKYVDNEPKMKYARILKLYRGIYLDQQSTENFLKKFKINDYIIFPSFLSTTMDKATALQFSQQKGVLFEIIIDTTSDIPNNMPKCIKAVSEFKNEEEIVFNCFSMLKVNTITTQNENFYLYQCSLENLG</sequence>
<evidence type="ECO:0000313" key="2">
    <source>
        <dbReference type="EMBL" id="CAF4257332.1"/>
    </source>
</evidence>
<reference evidence="1" key="1">
    <citation type="submission" date="2021-02" db="EMBL/GenBank/DDBJ databases">
        <authorList>
            <person name="Nowell W R."/>
        </authorList>
    </citation>
    <scope>NUCLEOTIDE SEQUENCE</scope>
</reference>
<dbReference type="AlphaFoldDB" id="A0A816SKK1"/>
<dbReference type="Proteomes" id="UP000663887">
    <property type="component" value="Unassembled WGS sequence"/>
</dbReference>
<dbReference type="EMBL" id="CAJOBF010008522">
    <property type="protein sequence ID" value="CAF4257332.1"/>
    <property type="molecule type" value="Genomic_DNA"/>
</dbReference>
<evidence type="ECO:0000313" key="3">
    <source>
        <dbReference type="Proteomes" id="UP000663887"/>
    </source>
</evidence>
<accession>A0A816SKK1</accession>
<dbReference type="SUPFAM" id="SSF56399">
    <property type="entry name" value="ADP-ribosylation"/>
    <property type="match status" value="1"/>
</dbReference>
<dbReference type="Gene3D" id="3.90.176.10">
    <property type="entry name" value="Toxin ADP-ribosyltransferase, Chain A, domain 1"/>
    <property type="match status" value="1"/>
</dbReference>
<dbReference type="Proteomes" id="UP000663842">
    <property type="component" value="Unassembled WGS sequence"/>
</dbReference>
<name>A0A816SKK1_9BILA</name>
<organism evidence="1 3">
    <name type="scientific">Rotaria magnacalcarata</name>
    <dbReference type="NCBI Taxonomy" id="392030"/>
    <lineage>
        <taxon>Eukaryota</taxon>
        <taxon>Metazoa</taxon>
        <taxon>Spiralia</taxon>
        <taxon>Gnathifera</taxon>
        <taxon>Rotifera</taxon>
        <taxon>Eurotatoria</taxon>
        <taxon>Bdelloidea</taxon>
        <taxon>Philodinida</taxon>
        <taxon>Philodinidae</taxon>
        <taxon>Rotaria</taxon>
    </lineage>
</organism>
<proteinExistence type="predicted"/>
<dbReference type="EMBL" id="CAJNRG010006319">
    <property type="protein sequence ID" value="CAF2084811.1"/>
    <property type="molecule type" value="Genomic_DNA"/>
</dbReference>
<evidence type="ECO:0000313" key="1">
    <source>
        <dbReference type="EMBL" id="CAF2084811.1"/>
    </source>
</evidence>
<dbReference type="PROSITE" id="PS51996">
    <property type="entry name" value="TR_MART"/>
    <property type="match status" value="1"/>
</dbReference>
<comment type="caution">
    <text evidence="1">The sequence shown here is derived from an EMBL/GenBank/DDBJ whole genome shotgun (WGS) entry which is preliminary data.</text>
</comment>
<gene>
    <name evidence="2" type="ORF">UXM345_LOCUS31078</name>
    <name evidence="1" type="ORF">XDN619_LOCUS15475</name>
</gene>